<sequence length="303" mass="33421">IPDIPADAGWAQNGVTVAGGHGQGNATNQLYWPFGLVVDDDQTIVIADYANHRIIQWKMGDTNGQVVAGGNGKGNRLDQLNYPSDVLIDKETDSLLICDWSNRRVVRWSRRSGTTQGEILIGNILCYGLAMDDQRYLYISGIYEHEVRRYQIGDKNGTIVVGGNGKGAGLNQLNGPTYIFVDQQQTVYVSDYYNHRVMKWNKGAKEGIVVAGGQGEGNALTHLYHPNGVFVDTLGTIYVADAGNNRVMRWPKGAKQGTVIVGEKGFGEGANPFNYPWGLSFDRHGNLYVVDNDNHRVQRFSIE</sequence>
<dbReference type="SUPFAM" id="SSF63825">
    <property type="entry name" value="YWTD domain"/>
    <property type="match status" value="1"/>
</dbReference>
<evidence type="ECO:0000313" key="3">
    <source>
        <dbReference type="EMBL" id="CAF4203851.1"/>
    </source>
</evidence>
<dbReference type="EMBL" id="CAJOAX010021900">
    <property type="protein sequence ID" value="CAF4203851.1"/>
    <property type="molecule type" value="Genomic_DNA"/>
</dbReference>
<dbReference type="Proteomes" id="UP000663823">
    <property type="component" value="Unassembled WGS sequence"/>
</dbReference>
<feature type="repeat" description="NHL" evidence="2">
    <location>
        <begin position="266"/>
        <end position="303"/>
    </location>
</feature>
<dbReference type="GO" id="GO:0008270">
    <property type="term" value="F:zinc ion binding"/>
    <property type="evidence" value="ECO:0007669"/>
    <property type="project" value="UniProtKB-KW"/>
</dbReference>
<proteinExistence type="predicted"/>
<dbReference type="InterPro" id="IPR001258">
    <property type="entry name" value="NHL_repeat"/>
</dbReference>
<dbReference type="PANTHER" id="PTHR24104">
    <property type="entry name" value="E3 UBIQUITIN-PROTEIN LIGASE NHLRC1-RELATED"/>
    <property type="match status" value="1"/>
</dbReference>
<dbReference type="Gene3D" id="2.120.10.30">
    <property type="entry name" value="TolB, C-terminal domain"/>
    <property type="match status" value="2"/>
</dbReference>
<dbReference type="Pfam" id="PF01436">
    <property type="entry name" value="NHL"/>
    <property type="match status" value="3"/>
</dbReference>
<evidence type="ECO:0000256" key="1">
    <source>
        <dbReference type="ARBA" id="ARBA00022737"/>
    </source>
</evidence>
<feature type="repeat" description="NHL" evidence="2">
    <location>
        <begin position="166"/>
        <end position="203"/>
    </location>
</feature>
<dbReference type="CDD" id="cd05819">
    <property type="entry name" value="NHL"/>
    <property type="match status" value="1"/>
</dbReference>
<dbReference type="PROSITE" id="PS51125">
    <property type="entry name" value="NHL"/>
    <property type="match status" value="4"/>
</dbReference>
<organism evidence="3 4">
    <name type="scientific">Rotaria sordida</name>
    <dbReference type="NCBI Taxonomy" id="392033"/>
    <lineage>
        <taxon>Eukaryota</taxon>
        <taxon>Metazoa</taxon>
        <taxon>Spiralia</taxon>
        <taxon>Gnathifera</taxon>
        <taxon>Rotifera</taxon>
        <taxon>Eurotatoria</taxon>
        <taxon>Bdelloidea</taxon>
        <taxon>Philodinida</taxon>
        <taxon>Philodinidae</taxon>
        <taxon>Rotaria</taxon>
    </lineage>
</organism>
<keyword evidence="1" id="KW-0677">Repeat</keyword>
<name>A0A820C9D9_9BILA</name>
<accession>A0A820C9D9</accession>
<reference evidence="3" key="1">
    <citation type="submission" date="2021-02" db="EMBL/GenBank/DDBJ databases">
        <authorList>
            <person name="Nowell W R."/>
        </authorList>
    </citation>
    <scope>NUCLEOTIDE SEQUENCE</scope>
</reference>
<protein>
    <submittedName>
        <fullName evidence="3">Uncharacterized protein</fullName>
    </submittedName>
</protein>
<feature type="repeat" description="NHL" evidence="2">
    <location>
        <begin position="222"/>
        <end position="253"/>
    </location>
</feature>
<dbReference type="InterPro" id="IPR011042">
    <property type="entry name" value="6-blade_b-propeller_TolB-like"/>
</dbReference>
<evidence type="ECO:0000313" key="4">
    <source>
        <dbReference type="Proteomes" id="UP000663823"/>
    </source>
</evidence>
<dbReference type="InterPro" id="IPR050952">
    <property type="entry name" value="TRIM-NHL_E3_ligases"/>
</dbReference>
<evidence type="ECO:0000256" key="2">
    <source>
        <dbReference type="PROSITE-ProRule" id="PRU00504"/>
    </source>
</evidence>
<dbReference type="PANTHER" id="PTHR24104:SF25">
    <property type="entry name" value="PROTEIN LIN-41"/>
    <property type="match status" value="1"/>
</dbReference>
<dbReference type="AlphaFoldDB" id="A0A820C9D9"/>
<feature type="non-terminal residue" evidence="3">
    <location>
        <position position="1"/>
    </location>
</feature>
<dbReference type="Gene3D" id="2.40.10.500">
    <property type="match status" value="1"/>
</dbReference>
<gene>
    <name evidence="3" type="ORF">OTI717_LOCUS38680</name>
</gene>
<feature type="repeat" description="NHL" evidence="2">
    <location>
        <begin position="24"/>
        <end position="60"/>
    </location>
</feature>
<comment type="caution">
    <text evidence="3">The sequence shown here is derived from an EMBL/GenBank/DDBJ whole genome shotgun (WGS) entry which is preliminary data.</text>
</comment>